<proteinExistence type="predicted"/>
<dbReference type="STRING" id="202789.GCA_001457435_00666"/>
<dbReference type="GO" id="GO:0046872">
    <property type="term" value="F:metal ion binding"/>
    <property type="evidence" value="ECO:0007669"/>
    <property type="project" value="UniProtKB-KW"/>
</dbReference>
<dbReference type="InterPro" id="IPR018833">
    <property type="entry name" value="Rv2993c-like_N"/>
</dbReference>
<dbReference type="Pfam" id="PF10370">
    <property type="entry name" value="Rv2993c-like_N"/>
    <property type="match status" value="1"/>
</dbReference>
<dbReference type="AlphaFoldDB" id="K9EF52"/>
<dbReference type="HOGENOM" id="CLU_028458_4_2_11"/>
<comment type="caution">
    <text evidence="4">The sequence shown here is derived from an EMBL/GenBank/DDBJ whole genome shotgun (WGS) entry which is preliminary data.</text>
</comment>
<organism evidence="4 5">
    <name type="scientific">Actinobaculum massiliense ACS-171-V-Col2</name>
    <dbReference type="NCBI Taxonomy" id="883066"/>
    <lineage>
        <taxon>Bacteria</taxon>
        <taxon>Bacillati</taxon>
        <taxon>Actinomycetota</taxon>
        <taxon>Actinomycetes</taxon>
        <taxon>Actinomycetales</taxon>
        <taxon>Actinomycetaceae</taxon>
        <taxon>Actinobaculum</taxon>
    </lineage>
</organism>
<dbReference type="InterPro" id="IPR036663">
    <property type="entry name" value="Fumarylacetoacetase_C_sf"/>
</dbReference>
<dbReference type="PANTHER" id="PTHR11820">
    <property type="entry name" value="ACYLPYRUVASE"/>
    <property type="match status" value="1"/>
</dbReference>
<accession>K9EF52</accession>
<evidence type="ECO:0000259" key="3">
    <source>
        <dbReference type="Pfam" id="PF10370"/>
    </source>
</evidence>
<dbReference type="EMBL" id="AGWL01000008">
    <property type="protein sequence ID" value="EKU94496.1"/>
    <property type="molecule type" value="Genomic_DNA"/>
</dbReference>
<evidence type="ECO:0000313" key="5">
    <source>
        <dbReference type="Proteomes" id="UP000009888"/>
    </source>
</evidence>
<dbReference type="InterPro" id="IPR011234">
    <property type="entry name" value="Fumarylacetoacetase-like_C"/>
</dbReference>
<dbReference type="eggNOG" id="COG0179">
    <property type="taxonomic scope" value="Bacteria"/>
</dbReference>
<feature type="domain" description="Rv2993c-like N-terminal" evidence="3">
    <location>
        <begin position="1"/>
        <end position="54"/>
    </location>
</feature>
<dbReference type="Gene3D" id="3.90.850.10">
    <property type="entry name" value="Fumarylacetoacetase-like, C-terminal domain"/>
    <property type="match status" value="1"/>
</dbReference>
<dbReference type="RefSeq" id="WP_007001648.1">
    <property type="nucleotide sequence ID" value="NZ_JH992956.1"/>
</dbReference>
<dbReference type="Proteomes" id="UP000009888">
    <property type="component" value="Unassembled WGS sequence"/>
</dbReference>
<evidence type="ECO:0000256" key="1">
    <source>
        <dbReference type="ARBA" id="ARBA00022723"/>
    </source>
</evidence>
<dbReference type="PANTHER" id="PTHR11820:SF7">
    <property type="entry name" value="ACYLPYRUVASE FAHD1, MITOCHONDRIAL"/>
    <property type="match status" value="1"/>
</dbReference>
<dbReference type="PATRIC" id="fig|883066.3.peg.1505"/>
<evidence type="ECO:0000259" key="2">
    <source>
        <dbReference type="Pfam" id="PF01557"/>
    </source>
</evidence>
<sequence length="249" mass="26469">MKIARLSLDQGPRYAIYDADARDYIVLADDPLFAHDIRPTGQRVPESEANLVAPMIPRSKAFGFGGTYVAGNTAKDFSTFLKPNTAVVGPYSRVILPSWAPGLAHEAEIAVVLARAATNVSAEDALKYVYGYTVINDFSATGVGPAQAKYWDTALPMGPVIETELDTADLRITSRVNGEVCTDASTADMCVSIAELVSIASHHSTLLPGDVILTGTPTAKPEVSHGDVVEVEVEGIGTIRNEVFAPHLA</sequence>
<dbReference type="Gene3D" id="2.30.30.370">
    <property type="entry name" value="FAH"/>
    <property type="match status" value="1"/>
</dbReference>
<reference evidence="4 5" key="1">
    <citation type="submission" date="2012-09" db="EMBL/GenBank/DDBJ databases">
        <title>The Genome Sequence of Actinobaculum massiliae ACS-171-V-COL2.</title>
        <authorList>
            <consortium name="The Broad Institute Genome Sequencing Platform"/>
            <person name="Earl A."/>
            <person name="Ward D."/>
            <person name="Feldgarden M."/>
            <person name="Gevers D."/>
            <person name="Saerens B."/>
            <person name="Vaneechoutte M."/>
            <person name="Walker B."/>
            <person name="Young S.K."/>
            <person name="Zeng Q."/>
            <person name="Gargeya S."/>
            <person name="Fitzgerald M."/>
            <person name="Haas B."/>
            <person name="Abouelleil A."/>
            <person name="Alvarado L."/>
            <person name="Arachchi H.M."/>
            <person name="Berlin A."/>
            <person name="Chapman S.B."/>
            <person name="Goldberg J."/>
            <person name="Griggs A."/>
            <person name="Gujja S."/>
            <person name="Hansen M."/>
            <person name="Howarth C."/>
            <person name="Imamovic A."/>
            <person name="Larimer J."/>
            <person name="McCowen C."/>
            <person name="Montmayeur A."/>
            <person name="Murphy C."/>
            <person name="Neiman D."/>
            <person name="Pearson M."/>
            <person name="Priest M."/>
            <person name="Roberts A."/>
            <person name="Saif S."/>
            <person name="Shea T."/>
            <person name="Sisk P."/>
            <person name="Sykes S."/>
            <person name="Wortman J."/>
            <person name="Nusbaum C."/>
            <person name="Birren B."/>
        </authorList>
    </citation>
    <scope>NUCLEOTIDE SEQUENCE [LARGE SCALE GENOMIC DNA]</scope>
    <source>
        <strain evidence="5">ACS-171-V-Col2</strain>
    </source>
</reference>
<protein>
    <recommendedName>
        <fullName evidence="6">Fumarylacetoacetase-like C-terminal domain-containing protein</fullName>
    </recommendedName>
</protein>
<dbReference type="SUPFAM" id="SSF56529">
    <property type="entry name" value="FAH"/>
    <property type="match status" value="1"/>
</dbReference>
<evidence type="ECO:0000313" key="4">
    <source>
        <dbReference type="EMBL" id="EKU94496.1"/>
    </source>
</evidence>
<keyword evidence="5" id="KW-1185">Reference proteome</keyword>
<dbReference type="GO" id="GO:0018773">
    <property type="term" value="F:acetylpyruvate hydrolase activity"/>
    <property type="evidence" value="ECO:0007669"/>
    <property type="project" value="TreeGrafter"/>
</dbReference>
<gene>
    <name evidence="4" type="ORF">HMPREF9233_01443</name>
</gene>
<keyword evidence="1" id="KW-0479">Metal-binding</keyword>
<feature type="domain" description="Fumarylacetoacetase-like C-terminal" evidence="2">
    <location>
        <begin position="78"/>
        <end position="243"/>
    </location>
</feature>
<evidence type="ECO:0008006" key="6">
    <source>
        <dbReference type="Google" id="ProtNLM"/>
    </source>
</evidence>
<name>K9EF52_9ACTO</name>
<dbReference type="Pfam" id="PF01557">
    <property type="entry name" value="FAA_hydrolase"/>
    <property type="match status" value="1"/>
</dbReference>